<proteinExistence type="predicted"/>
<name>A0A2N3L0H8_9PROT</name>
<comment type="caution">
    <text evidence="1">The sequence shown here is derived from an EMBL/GenBank/DDBJ whole genome shotgun (WGS) entry which is preliminary data.</text>
</comment>
<evidence type="ECO:0000313" key="1">
    <source>
        <dbReference type="EMBL" id="PKR56298.1"/>
    </source>
</evidence>
<dbReference type="InterPro" id="IPR027417">
    <property type="entry name" value="P-loop_NTPase"/>
</dbReference>
<evidence type="ECO:0000313" key="2">
    <source>
        <dbReference type="Proteomes" id="UP000233332"/>
    </source>
</evidence>
<organism evidence="1 2">
    <name type="scientific">Thalassospira lohafexi</name>
    <dbReference type="NCBI Taxonomy" id="744227"/>
    <lineage>
        <taxon>Bacteria</taxon>
        <taxon>Pseudomonadati</taxon>
        <taxon>Pseudomonadota</taxon>
        <taxon>Alphaproteobacteria</taxon>
        <taxon>Rhodospirillales</taxon>
        <taxon>Thalassospiraceae</taxon>
        <taxon>Thalassospira</taxon>
    </lineage>
</organism>
<dbReference type="AlphaFoldDB" id="A0A2N3L0H8"/>
<dbReference type="EMBL" id="NXGX01000016">
    <property type="protein sequence ID" value="PKR56298.1"/>
    <property type="molecule type" value="Genomic_DNA"/>
</dbReference>
<keyword evidence="2" id="KW-1185">Reference proteome</keyword>
<dbReference type="Proteomes" id="UP000233332">
    <property type="component" value="Unassembled WGS sequence"/>
</dbReference>
<dbReference type="SUPFAM" id="SSF52540">
    <property type="entry name" value="P-loop containing nucleoside triphosphate hydrolases"/>
    <property type="match status" value="1"/>
</dbReference>
<dbReference type="RefSeq" id="WP_101305000.1">
    <property type="nucleotide sequence ID" value="NZ_NXGX01000016.1"/>
</dbReference>
<protein>
    <submittedName>
        <fullName evidence="1">Uncharacterized protein</fullName>
    </submittedName>
</protein>
<gene>
    <name evidence="1" type="ORF">COO92_21550</name>
</gene>
<reference evidence="1 2" key="1">
    <citation type="submission" date="2017-09" db="EMBL/GenBank/DDBJ databases">
        <title>Biodiversity and function of Thalassospira species in the particle-attached aromatic-hydrocarbon-degrading consortia from the surface seawater of the China South Sea.</title>
        <authorList>
            <person name="Dong C."/>
            <person name="Lai Q."/>
            <person name="Shao Z."/>
        </authorList>
    </citation>
    <scope>NUCLEOTIDE SEQUENCE [LARGE SCALE GENOMIC DNA]</scope>
    <source>
        <strain evidence="1 2">139Z-12</strain>
    </source>
</reference>
<sequence length="1143" mass="127872">MENLSGVGNPGVSMAQAILEDAISTDVPIVAILGQSLGHEPEEADRICLKALERLQIDGSSWNDLFSKGKIDAEFYDWLNERFERRSPPIELTAISDAHFSAVFTSSIDPILRNLFETDGRQPETILVGDPPPPVTRSKLRPRLYYLYGMTGAGQFQPPISKLALRARHAQHATPMLNTLFDVATPLGIIVIDGLRSGSDWLNLSDLIGQLSMAPTQSVLWYGPDPEFEGDDAEFFSELVESGIILRDERSLGTAIAEAEALNGSAKLHSWNEPGIVSFADGQKLVTTPSMRLSTESSASIIDDAWLDPLQPVNEAEQLEKFALFHSIPSSIRPLLNGVRRGFAIKRDFEDDLWKTVGKAIVNHANEKGAIVLSGQSGIGKSVALYRLASTIRSDRLAAVLFARDRVPQAVEVAPFLTEVDKLNQVTVLIVDALDAPKRYDALLESFRSRGHRIVIVGTSYVSELAMNRHDGRLISVTPVLSPDERDAMVTLVQSNGLDIDFKVQSANSEHALAYFFWMLPQSRARLARGLGLEARRTERTVRERGKEKRSAKRLTDMAHAFLQAGYNTKVPILQQAPTTDEESDSAVKLIDYIMVCSRLHRWVPINLVLRALLSKSLVSHSGLDTELIRDLFEGYDLFRWRYHDNSDDQLLVGARLQVEAQLICDQRIGGPVQESRKILELIASATRAGTEGGEEARFVADIVYALGPDGPLGTRYQDTYGEIAAALTSLRKDRGVRSARLMLQEATLRRHFIRNNSSKIPDDDQWQLLDEAREAVEEALTDISSPKNSLRAARRTIDYLWVERAATYGYLATTASKNKKPADLVWAHYLAAREAARNATGRVDTYHPIDISLWIPIQILESKPNLGLEREAELRADIISSIDMVSEEELEFGQMEVFQRQRLRSAELLENETLSEEAFDALANAGSTVGYYFRAKSLAPQRNAMEAAVTNAQLNQAKAASDYLLQNSEYVFDDPRCLWLLLNCLWLWKTGEWLFRGLRQPLPFADTDRAQILDVLTDLSTASGKDLSPKFRYLHAVLNWLTGDEAGAIQKFRQLAQDTEYVEGKRVLRRNVITDDEKQPIAYSGIVERQIGDNRWSVHVRELNRKIDLVEGRWIQNVSIGTEIKKFAIAFNYLGPIADELR</sequence>
<accession>A0A2N3L0H8</accession>